<comment type="caution">
    <text evidence="1">The sequence shown here is derived from an EMBL/GenBank/DDBJ whole genome shotgun (WGS) entry which is preliminary data.</text>
</comment>
<evidence type="ECO:0000313" key="2">
    <source>
        <dbReference type="Proteomes" id="UP001476798"/>
    </source>
</evidence>
<proteinExistence type="predicted"/>
<name>A0ABV0P8E7_9TELE</name>
<protein>
    <submittedName>
        <fullName evidence="1">Uncharacterized protein</fullName>
    </submittedName>
</protein>
<evidence type="ECO:0000313" key="1">
    <source>
        <dbReference type="EMBL" id="MEQ2179709.1"/>
    </source>
</evidence>
<dbReference type="Proteomes" id="UP001476798">
    <property type="component" value="Unassembled WGS sequence"/>
</dbReference>
<reference evidence="1 2" key="1">
    <citation type="submission" date="2021-06" db="EMBL/GenBank/DDBJ databases">
        <authorList>
            <person name="Palmer J.M."/>
        </authorList>
    </citation>
    <scope>NUCLEOTIDE SEQUENCE [LARGE SCALE GENOMIC DNA]</scope>
    <source>
        <strain evidence="1 2">GA_2019</strain>
        <tissue evidence="1">Muscle</tissue>
    </source>
</reference>
<keyword evidence="2" id="KW-1185">Reference proteome</keyword>
<feature type="non-terminal residue" evidence="1">
    <location>
        <position position="232"/>
    </location>
</feature>
<dbReference type="EMBL" id="JAHRIO010063734">
    <property type="protein sequence ID" value="MEQ2179709.1"/>
    <property type="molecule type" value="Genomic_DNA"/>
</dbReference>
<gene>
    <name evidence="1" type="ORF">GOODEAATRI_027970</name>
</gene>
<sequence>LSIRARDTYDTCDNHHSWYCYRGNCSSASSRQISKIDSSTNTPPYKSQWCETENIESWSLPTDKPVQFRYGNVPNIECDTCNSIPGFQLDQWTRPFLHARRDCTCLSLWLQHLQMENGSWQRSKKSWRSGSKHRPDIHCKLDSSLTAGRKKGGLAITQLLCSSFRINNLIFSGPTNITKHRLTHNEFEIRWTPVEDDLGDYYPICFAVESVKRSSVYQTEMRCVLVEIRKEQ</sequence>
<organism evidence="1 2">
    <name type="scientific">Goodea atripinnis</name>
    <dbReference type="NCBI Taxonomy" id="208336"/>
    <lineage>
        <taxon>Eukaryota</taxon>
        <taxon>Metazoa</taxon>
        <taxon>Chordata</taxon>
        <taxon>Craniata</taxon>
        <taxon>Vertebrata</taxon>
        <taxon>Euteleostomi</taxon>
        <taxon>Actinopterygii</taxon>
        <taxon>Neopterygii</taxon>
        <taxon>Teleostei</taxon>
        <taxon>Neoteleostei</taxon>
        <taxon>Acanthomorphata</taxon>
        <taxon>Ovalentaria</taxon>
        <taxon>Atherinomorphae</taxon>
        <taxon>Cyprinodontiformes</taxon>
        <taxon>Goodeidae</taxon>
        <taxon>Goodea</taxon>
    </lineage>
</organism>
<feature type="non-terminal residue" evidence="1">
    <location>
        <position position="1"/>
    </location>
</feature>
<accession>A0ABV0P8E7</accession>